<evidence type="ECO:0000256" key="1">
    <source>
        <dbReference type="ARBA" id="ARBA00001933"/>
    </source>
</evidence>
<evidence type="ECO:0000313" key="3">
    <source>
        <dbReference type="EMBL" id="SVC81903.1"/>
    </source>
</evidence>
<evidence type="ECO:0000256" key="2">
    <source>
        <dbReference type="ARBA" id="ARBA00022898"/>
    </source>
</evidence>
<dbReference type="InterPro" id="IPR005814">
    <property type="entry name" value="Aminotrans_3"/>
</dbReference>
<comment type="cofactor">
    <cofactor evidence="1">
        <name>pyridoxal 5'-phosphate</name>
        <dbReference type="ChEBI" id="CHEBI:597326"/>
    </cofactor>
</comment>
<organism evidence="3">
    <name type="scientific">marine metagenome</name>
    <dbReference type="NCBI Taxonomy" id="408172"/>
    <lineage>
        <taxon>unclassified sequences</taxon>
        <taxon>metagenomes</taxon>
        <taxon>ecological metagenomes</taxon>
    </lineage>
</organism>
<dbReference type="EMBL" id="UINC01112744">
    <property type="protein sequence ID" value="SVC81903.1"/>
    <property type="molecule type" value="Genomic_DNA"/>
</dbReference>
<proteinExistence type="predicted"/>
<dbReference type="Gene3D" id="3.90.1150.10">
    <property type="entry name" value="Aspartate Aminotransferase, domain 1"/>
    <property type="match status" value="1"/>
</dbReference>
<dbReference type="InterPro" id="IPR015422">
    <property type="entry name" value="PyrdxlP-dep_Trfase_small"/>
</dbReference>
<sequence>IDKVRFTNSGTESSLHATRIVRAHSGKQKIAKFEGAYHGSHDAVEVSSAPPLNKAGSPEMPNAVPAWPGMSKDSETDIIILPYNDIESVEAILTENKDEIAGVFYDGRAGMLDIPVEFSKFVRKITKDLGILMIMDEVVSFRAGVGGYQGYAGIEPDLSIFGKVVGGGLPVGAIGGKSKMMDVVDTTKETGSPTVNQSGSFSGNNLTLAAGLATLKALTPEAYSHLDNITNQLHVGMEEVFNQANIPCQVVSVGSMLNPFISNAPIRDYRALAGIDADLTNRIHLGLLLKGVHIGRVPMSFCLSTPTQDSDIQKALDALTEVLGEA</sequence>
<gene>
    <name evidence="3" type="ORF">METZ01_LOCUS334757</name>
</gene>
<dbReference type="InterPro" id="IPR015424">
    <property type="entry name" value="PyrdxlP-dep_Trfase"/>
</dbReference>
<dbReference type="AlphaFoldDB" id="A0A382Q8K3"/>
<dbReference type="SUPFAM" id="SSF53383">
    <property type="entry name" value="PLP-dependent transferases"/>
    <property type="match status" value="1"/>
</dbReference>
<keyword evidence="2" id="KW-0663">Pyridoxal phosphate</keyword>
<dbReference type="Gene3D" id="3.40.640.10">
    <property type="entry name" value="Type I PLP-dependent aspartate aminotransferase-like (Major domain)"/>
    <property type="match status" value="1"/>
</dbReference>
<reference evidence="3" key="1">
    <citation type="submission" date="2018-05" db="EMBL/GenBank/DDBJ databases">
        <authorList>
            <person name="Lanie J.A."/>
            <person name="Ng W.-L."/>
            <person name="Kazmierczak K.M."/>
            <person name="Andrzejewski T.M."/>
            <person name="Davidsen T.M."/>
            <person name="Wayne K.J."/>
            <person name="Tettelin H."/>
            <person name="Glass J.I."/>
            <person name="Rusch D."/>
            <person name="Podicherti R."/>
            <person name="Tsui H.-C.T."/>
            <person name="Winkler M.E."/>
        </authorList>
    </citation>
    <scope>NUCLEOTIDE SEQUENCE</scope>
</reference>
<dbReference type="GO" id="GO:0030170">
    <property type="term" value="F:pyridoxal phosphate binding"/>
    <property type="evidence" value="ECO:0007669"/>
    <property type="project" value="InterPro"/>
</dbReference>
<protein>
    <recommendedName>
        <fullName evidence="4">Glutamate-1-semialdehyde 2,1-aminomutase</fullName>
    </recommendedName>
</protein>
<dbReference type="Pfam" id="PF00202">
    <property type="entry name" value="Aminotran_3"/>
    <property type="match status" value="1"/>
</dbReference>
<dbReference type="GO" id="GO:0008483">
    <property type="term" value="F:transaminase activity"/>
    <property type="evidence" value="ECO:0007669"/>
    <property type="project" value="InterPro"/>
</dbReference>
<dbReference type="PANTHER" id="PTHR43713">
    <property type="entry name" value="GLUTAMATE-1-SEMIALDEHYDE 2,1-AMINOMUTASE"/>
    <property type="match status" value="1"/>
</dbReference>
<accession>A0A382Q8K3</accession>
<name>A0A382Q8K3_9ZZZZ</name>
<feature type="non-terminal residue" evidence="3">
    <location>
        <position position="1"/>
    </location>
</feature>
<evidence type="ECO:0008006" key="4">
    <source>
        <dbReference type="Google" id="ProtNLM"/>
    </source>
</evidence>
<dbReference type="InterPro" id="IPR015421">
    <property type="entry name" value="PyrdxlP-dep_Trfase_major"/>
</dbReference>
<dbReference type="PANTHER" id="PTHR43713:SF3">
    <property type="entry name" value="GLUTAMATE-1-SEMIALDEHYDE 2,1-AMINOMUTASE 1, CHLOROPLASTIC-RELATED"/>
    <property type="match status" value="1"/>
</dbReference>